<dbReference type="GO" id="GO:0000398">
    <property type="term" value="P:mRNA splicing, via spliceosome"/>
    <property type="evidence" value="ECO:0007669"/>
    <property type="project" value="InterPro"/>
</dbReference>
<dbReference type="InterPro" id="IPR007590">
    <property type="entry name" value="Saf4/Yju2"/>
</dbReference>
<feature type="coiled-coil region" evidence="1">
    <location>
        <begin position="128"/>
        <end position="198"/>
    </location>
</feature>
<dbReference type="PANTHER" id="PTHR12111">
    <property type="entry name" value="SPLICING FACTOR YJU2"/>
    <property type="match status" value="1"/>
</dbReference>
<proteinExistence type="predicted"/>
<dbReference type="OrthoDB" id="674963at2759"/>
<dbReference type="GO" id="GO:0071006">
    <property type="term" value="C:U2-type catalytic step 1 spliceosome"/>
    <property type="evidence" value="ECO:0007669"/>
    <property type="project" value="TreeGrafter"/>
</dbReference>
<dbReference type="Pfam" id="PF04502">
    <property type="entry name" value="Saf4_Yju2"/>
    <property type="match status" value="1"/>
</dbReference>
<sequence length="271" mass="31701">MSERKAINKYYPPNFNPLEAEEAARKLSKKLKTMNRDVITIRLMTPFSMRCLKCSEFIPKSRKFNGKKELLPEKYLDTIKQYRLSIKCPRCNNMIAFRTDPKNGDYAMEIGGVKNFVEEKSGEKLPGNETLDETLERLERQQQQENNETKGDGPEDKVEKIEKRLAKMQKEQQDYEELEALRRENLSKMKRAEALQERSHLSAQEESQWDEEKAEMAFRLFNAQKPDEETIEPTLHFTEIPTAIPQKIRAKKTKSNSLGVIVKKKNRARQT</sequence>
<evidence type="ECO:0000313" key="3">
    <source>
        <dbReference type="Proteomes" id="UP000236544"/>
    </source>
</evidence>
<dbReference type="AlphaFoldDB" id="A0A0N7MKW7"/>
<keyword evidence="1" id="KW-0175">Coiled coil</keyword>
<dbReference type="PANTHER" id="PTHR12111:SF1">
    <property type="entry name" value="SPLICING FACTOR YJU2"/>
    <property type="match status" value="1"/>
</dbReference>
<keyword evidence="3" id="KW-1185">Reference proteome</keyword>
<gene>
    <name evidence="2" type="ORF">LAQU0_S01e11056g</name>
</gene>
<dbReference type="EMBL" id="LN890560">
    <property type="protein sequence ID" value="CUS20631.1"/>
    <property type="molecule type" value="Genomic_DNA"/>
</dbReference>
<evidence type="ECO:0000313" key="2">
    <source>
        <dbReference type="EMBL" id="CUS20631.1"/>
    </source>
</evidence>
<accession>A0A0N7MKW7</accession>
<dbReference type="Proteomes" id="UP000236544">
    <property type="component" value="Unassembled WGS sequence"/>
</dbReference>
<organism evidence="2 3">
    <name type="scientific">Lachancea quebecensis</name>
    <dbReference type="NCBI Taxonomy" id="1654605"/>
    <lineage>
        <taxon>Eukaryota</taxon>
        <taxon>Fungi</taxon>
        <taxon>Dikarya</taxon>
        <taxon>Ascomycota</taxon>
        <taxon>Saccharomycotina</taxon>
        <taxon>Saccharomycetes</taxon>
        <taxon>Saccharomycetales</taxon>
        <taxon>Saccharomycetaceae</taxon>
        <taxon>Lachancea</taxon>
    </lineage>
</organism>
<reference evidence="3" key="1">
    <citation type="submission" date="2015-10" db="EMBL/GenBank/DDBJ databases">
        <authorList>
            <person name="Devillers H."/>
        </authorList>
    </citation>
    <scope>NUCLEOTIDE SEQUENCE [LARGE SCALE GENOMIC DNA]</scope>
</reference>
<evidence type="ECO:0000256" key="1">
    <source>
        <dbReference type="SAM" id="Coils"/>
    </source>
</evidence>
<name>A0A0N7MKW7_9SACH</name>
<protein>
    <submittedName>
        <fullName evidence="2">LAQU0S01e11056g1_1</fullName>
    </submittedName>
</protein>